<dbReference type="AlphaFoldDB" id="A0A117PYZ9"/>
<dbReference type="InterPro" id="IPR001764">
    <property type="entry name" value="Glyco_hydro_3_N"/>
</dbReference>
<dbReference type="Proteomes" id="UP000054241">
    <property type="component" value="Unassembled WGS sequence"/>
</dbReference>
<dbReference type="PANTHER" id="PTHR30480:SF13">
    <property type="entry name" value="BETA-HEXOSAMINIDASE"/>
    <property type="match status" value="1"/>
</dbReference>
<keyword evidence="4" id="KW-0378">Hydrolase</keyword>
<dbReference type="STRING" id="67285.AQI88_00230"/>
<evidence type="ECO:0000313" key="8">
    <source>
        <dbReference type="Proteomes" id="UP000054241"/>
    </source>
</evidence>
<evidence type="ECO:0000256" key="4">
    <source>
        <dbReference type="ARBA" id="ARBA00022801"/>
    </source>
</evidence>
<evidence type="ECO:0000313" key="7">
    <source>
        <dbReference type="EMBL" id="KUM99035.1"/>
    </source>
</evidence>
<comment type="similarity">
    <text evidence="2">Belongs to the glycosyl hydrolase 3 family.</text>
</comment>
<organism evidence="7 8">
    <name type="scientific">Streptomyces cellostaticus</name>
    <dbReference type="NCBI Taxonomy" id="67285"/>
    <lineage>
        <taxon>Bacteria</taxon>
        <taxon>Bacillati</taxon>
        <taxon>Actinomycetota</taxon>
        <taxon>Actinomycetes</taxon>
        <taxon>Kitasatosporales</taxon>
        <taxon>Streptomycetaceae</taxon>
        <taxon>Streptomyces</taxon>
    </lineage>
</organism>
<dbReference type="Gene3D" id="3.20.20.300">
    <property type="entry name" value="Glycoside hydrolase, family 3, N-terminal domain"/>
    <property type="match status" value="1"/>
</dbReference>
<evidence type="ECO:0000256" key="3">
    <source>
        <dbReference type="ARBA" id="ARBA00012663"/>
    </source>
</evidence>
<dbReference type="PANTHER" id="PTHR30480">
    <property type="entry name" value="BETA-HEXOSAMINIDASE-RELATED"/>
    <property type="match status" value="1"/>
</dbReference>
<dbReference type="GO" id="GO:0009254">
    <property type="term" value="P:peptidoglycan turnover"/>
    <property type="evidence" value="ECO:0007669"/>
    <property type="project" value="TreeGrafter"/>
</dbReference>
<feature type="domain" description="Glycoside hydrolase family 3 N-terminal" evidence="6">
    <location>
        <begin position="5"/>
        <end position="333"/>
    </location>
</feature>
<dbReference type="InterPro" id="IPR017853">
    <property type="entry name" value="GH"/>
</dbReference>
<dbReference type="EC" id="3.2.1.52" evidence="3"/>
<keyword evidence="5" id="KW-0326">Glycosidase</keyword>
<evidence type="ECO:0000259" key="6">
    <source>
        <dbReference type="Pfam" id="PF00933"/>
    </source>
</evidence>
<dbReference type="InterPro" id="IPR050226">
    <property type="entry name" value="NagZ_Beta-hexosaminidase"/>
</dbReference>
<evidence type="ECO:0000256" key="5">
    <source>
        <dbReference type="ARBA" id="ARBA00023295"/>
    </source>
</evidence>
<reference evidence="7 8" key="1">
    <citation type="submission" date="2015-10" db="EMBL/GenBank/DDBJ databases">
        <title>Draft genome sequence of Streptomyces cellostaticus DSM 40189, type strain for the species Streptomyces cellostaticus.</title>
        <authorList>
            <person name="Ruckert C."/>
            <person name="Winkler A."/>
            <person name="Kalinowski J."/>
            <person name="Kampfer P."/>
            <person name="Glaeser S."/>
        </authorList>
    </citation>
    <scope>NUCLEOTIDE SEQUENCE [LARGE SCALE GENOMIC DNA]</scope>
    <source>
        <strain evidence="7 8">DSM 40189</strain>
    </source>
</reference>
<dbReference type="GO" id="GO:0005975">
    <property type="term" value="P:carbohydrate metabolic process"/>
    <property type="evidence" value="ECO:0007669"/>
    <property type="project" value="InterPro"/>
</dbReference>
<comment type="caution">
    <text evidence="7">The sequence shown here is derived from an EMBL/GenBank/DDBJ whole genome shotgun (WGS) entry which is preliminary data.</text>
</comment>
<dbReference type="RefSeq" id="WP_066989783.1">
    <property type="nucleotide sequence ID" value="NZ_BNDU01000004.1"/>
</dbReference>
<dbReference type="SUPFAM" id="SSF51445">
    <property type="entry name" value="(Trans)glycosidases"/>
    <property type="match status" value="1"/>
</dbReference>
<dbReference type="PROSITE" id="PS00775">
    <property type="entry name" value="GLYCOSYL_HYDROL_F3"/>
    <property type="match status" value="1"/>
</dbReference>
<protein>
    <recommendedName>
        <fullName evidence="3">beta-N-acetylhexosaminidase</fullName>
        <ecNumber evidence="3">3.2.1.52</ecNumber>
    </recommendedName>
</protein>
<accession>A0A117PYZ9</accession>
<dbReference type="GO" id="GO:0004563">
    <property type="term" value="F:beta-N-acetylhexosaminidase activity"/>
    <property type="evidence" value="ECO:0007669"/>
    <property type="project" value="UniProtKB-EC"/>
</dbReference>
<dbReference type="InterPro" id="IPR019800">
    <property type="entry name" value="Glyco_hydro_3_AS"/>
</dbReference>
<dbReference type="OrthoDB" id="9805821at2"/>
<sequence length="345" mass="35560">MSPAQKVGQLFMGGVHVVGGADGSAQASLSVLRRHHVGSVILMGPTTAGMPAVRAVTDRADQLAQDVGARRIGTLVSADQEGGQVQPLRGPGFTDIPSALAQGGFGGPRLQRNAAVWAGELRRAGIRLDLAPVADVVSSDLGRANGPIGRYDRQFGSTAEAVAGHDAAFIKGFGQAGVLTTLKHFPGLGGVRGNTDTTPQVTDTTTDRAFDGLTAFREGVTAGARFVMISLATYTRIDPAHQAVFSSVVIQDMLRKELGFDGVVISDDLGNAAAVKAIPPGRRALAFLRAGGDLVLSVNAGHIPAMTSAVLAALGDEPALRAHVEQSVRRVLAAKQEAGLLRCAG</sequence>
<gene>
    <name evidence="7" type="ORF">AQI88_00230</name>
</gene>
<evidence type="ECO:0000256" key="1">
    <source>
        <dbReference type="ARBA" id="ARBA00001231"/>
    </source>
</evidence>
<proteinExistence type="inferred from homology"/>
<evidence type="ECO:0000256" key="2">
    <source>
        <dbReference type="ARBA" id="ARBA00005336"/>
    </source>
</evidence>
<name>A0A117PYZ9_9ACTN</name>
<keyword evidence="8" id="KW-1185">Reference proteome</keyword>
<dbReference type="Pfam" id="PF00933">
    <property type="entry name" value="Glyco_hydro_3"/>
    <property type="match status" value="1"/>
</dbReference>
<comment type="catalytic activity">
    <reaction evidence="1">
        <text>Hydrolysis of terminal non-reducing N-acetyl-D-hexosamine residues in N-acetyl-beta-D-hexosaminides.</text>
        <dbReference type="EC" id="3.2.1.52"/>
    </reaction>
</comment>
<dbReference type="EMBL" id="LMWL01000001">
    <property type="protein sequence ID" value="KUM99035.1"/>
    <property type="molecule type" value="Genomic_DNA"/>
</dbReference>
<dbReference type="InterPro" id="IPR036962">
    <property type="entry name" value="Glyco_hydro_3_N_sf"/>
</dbReference>